<dbReference type="Proteomes" id="UP000799444">
    <property type="component" value="Unassembled WGS sequence"/>
</dbReference>
<gene>
    <name evidence="2" type="ORF">EJ04DRAFT_569228</name>
</gene>
<comment type="caution">
    <text evidence="2">The sequence shown here is derived from an EMBL/GenBank/DDBJ whole genome shotgun (WGS) entry which is preliminary data.</text>
</comment>
<evidence type="ECO:0000313" key="2">
    <source>
        <dbReference type="EMBL" id="KAF2728766.1"/>
    </source>
</evidence>
<evidence type="ECO:0000313" key="3">
    <source>
        <dbReference type="Proteomes" id="UP000799444"/>
    </source>
</evidence>
<keyword evidence="1" id="KW-0472">Membrane</keyword>
<feature type="transmembrane region" description="Helical" evidence="1">
    <location>
        <begin position="91"/>
        <end position="110"/>
    </location>
</feature>
<proteinExistence type="predicted"/>
<name>A0A9P4QPT6_9PLEO</name>
<dbReference type="OrthoDB" id="3793262at2759"/>
<dbReference type="AlphaFoldDB" id="A0A9P4QPT6"/>
<reference evidence="2" key="1">
    <citation type="journal article" date="2020" name="Stud. Mycol.">
        <title>101 Dothideomycetes genomes: a test case for predicting lifestyles and emergence of pathogens.</title>
        <authorList>
            <person name="Haridas S."/>
            <person name="Albert R."/>
            <person name="Binder M."/>
            <person name="Bloem J."/>
            <person name="Labutti K."/>
            <person name="Salamov A."/>
            <person name="Andreopoulos B."/>
            <person name="Baker S."/>
            <person name="Barry K."/>
            <person name="Bills G."/>
            <person name="Bluhm B."/>
            <person name="Cannon C."/>
            <person name="Castanera R."/>
            <person name="Culley D."/>
            <person name="Daum C."/>
            <person name="Ezra D."/>
            <person name="Gonzalez J."/>
            <person name="Henrissat B."/>
            <person name="Kuo A."/>
            <person name="Liang C."/>
            <person name="Lipzen A."/>
            <person name="Lutzoni F."/>
            <person name="Magnuson J."/>
            <person name="Mondo S."/>
            <person name="Nolan M."/>
            <person name="Ohm R."/>
            <person name="Pangilinan J."/>
            <person name="Park H.-J."/>
            <person name="Ramirez L."/>
            <person name="Alfaro M."/>
            <person name="Sun H."/>
            <person name="Tritt A."/>
            <person name="Yoshinaga Y."/>
            <person name="Zwiers L.-H."/>
            <person name="Turgeon B."/>
            <person name="Goodwin S."/>
            <person name="Spatafora J."/>
            <person name="Crous P."/>
            <person name="Grigoriev I."/>
        </authorList>
    </citation>
    <scope>NUCLEOTIDE SEQUENCE</scope>
    <source>
        <strain evidence="2">CBS 125425</strain>
    </source>
</reference>
<evidence type="ECO:0000256" key="1">
    <source>
        <dbReference type="SAM" id="Phobius"/>
    </source>
</evidence>
<keyword evidence="1" id="KW-1133">Transmembrane helix</keyword>
<protein>
    <submittedName>
        <fullName evidence="2">Uncharacterized protein</fullName>
    </submittedName>
</protein>
<dbReference type="EMBL" id="ML996267">
    <property type="protein sequence ID" value="KAF2728766.1"/>
    <property type="molecule type" value="Genomic_DNA"/>
</dbReference>
<feature type="transmembrane region" description="Helical" evidence="1">
    <location>
        <begin position="122"/>
        <end position="143"/>
    </location>
</feature>
<keyword evidence="3" id="KW-1185">Reference proteome</keyword>
<dbReference type="Gene3D" id="1.20.58.340">
    <property type="entry name" value="Magnesium transport protein CorA, transmembrane region"/>
    <property type="match status" value="1"/>
</dbReference>
<sequence length="164" mass="18510">MERDIYRNDAGNGALDSQEDTFQEQIKQMHSLNRILAWLSGLAKFQSRLKIHIELTYTLLSQRHNRLNTSVAQDSRRIASATLSDSKAMKAIAVVTLVFLPAEPGCGIINLDPEHLRVSKFWWTHVTSAVVLTALVLLAWVVWMRRKRPSKAVPLHGVDLEKAA</sequence>
<keyword evidence="1" id="KW-0812">Transmembrane</keyword>
<organism evidence="2 3">
    <name type="scientific">Polyplosphaeria fusca</name>
    <dbReference type="NCBI Taxonomy" id="682080"/>
    <lineage>
        <taxon>Eukaryota</taxon>
        <taxon>Fungi</taxon>
        <taxon>Dikarya</taxon>
        <taxon>Ascomycota</taxon>
        <taxon>Pezizomycotina</taxon>
        <taxon>Dothideomycetes</taxon>
        <taxon>Pleosporomycetidae</taxon>
        <taxon>Pleosporales</taxon>
        <taxon>Tetraplosphaeriaceae</taxon>
        <taxon>Polyplosphaeria</taxon>
    </lineage>
</organism>
<accession>A0A9P4QPT6</accession>